<evidence type="ECO:0000313" key="1">
    <source>
        <dbReference type="EMBL" id="KAJ7708161.1"/>
    </source>
</evidence>
<dbReference type="EMBL" id="JARKIE010000004">
    <property type="protein sequence ID" value="KAJ7708161.1"/>
    <property type="molecule type" value="Genomic_DNA"/>
</dbReference>
<keyword evidence="2" id="KW-1185">Reference proteome</keyword>
<dbReference type="AlphaFoldDB" id="A0AAD7MAL2"/>
<proteinExistence type="predicted"/>
<evidence type="ECO:0000313" key="2">
    <source>
        <dbReference type="Proteomes" id="UP001221757"/>
    </source>
</evidence>
<organism evidence="1 2">
    <name type="scientific">Mycena rosella</name>
    <name type="common">Pink bonnet</name>
    <name type="synonym">Agaricus rosellus</name>
    <dbReference type="NCBI Taxonomy" id="1033263"/>
    <lineage>
        <taxon>Eukaryota</taxon>
        <taxon>Fungi</taxon>
        <taxon>Dikarya</taxon>
        <taxon>Basidiomycota</taxon>
        <taxon>Agaricomycotina</taxon>
        <taxon>Agaricomycetes</taxon>
        <taxon>Agaricomycetidae</taxon>
        <taxon>Agaricales</taxon>
        <taxon>Marasmiineae</taxon>
        <taxon>Mycenaceae</taxon>
        <taxon>Mycena</taxon>
    </lineage>
</organism>
<accession>A0AAD7MAL2</accession>
<dbReference type="Proteomes" id="UP001221757">
    <property type="component" value="Unassembled WGS sequence"/>
</dbReference>
<protein>
    <submittedName>
        <fullName evidence="1">Uncharacterized protein</fullName>
    </submittedName>
</protein>
<gene>
    <name evidence="1" type="ORF">B0H17DRAFT_1191653</name>
</gene>
<reference evidence="1" key="1">
    <citation type="submission" date="2023-03" db="EMBL/GenBank/DDBJ databases">
        <title>Massive genome expansion in bonnet fungi (Mycena s.s.) driven by repeated elements and novel gene families across ecological guilds.</title>
        <authorList>
            <consortium name="Lawrence Berkeley National Laboratory"/>
            <person name="Harder C.B."/>
            <person name="Miyauchi S."/>
            <person name="Viragh M."/>
            <person name="Kuo A."/>
            <person name="Thoen E."/>
            <person name="Andreopoulos B."/>
            <person name="Lu D."/>
            <person name="Skrede I."/>
            <person name="Drula E."/>
            <person name="Henrissat B."/>
            <person name="Morin E."/>
            <person name="Kohler A."/>
            <person name="Barry K."/>
            <person name="LaButti K."/>
            <person name="Morin E."/>
            <person name="Salamov A."/>
            <person name="Lipzen A."/>
            <person name="Mereny Z."/>
            <person name="Hegedus B."/>
            <person name="Baldrian P."/>
            <person name="Stursova M."/>
            <person name="Weitz H."/>
            <person name="Taylor A."/>
            <person name="Grigoriev I.V."/>
            <person name="Nagy L.G."/>
            <person name="Martin F."/>
            <person name="Kauserud H."/>
        </authorList>
    </citation>
    <scope>NUCLEOTIDE SEQUENCE</scope>
    <source>
        <strain evidence="1">CBHHK067</strain>
    </source>
</reference>
<sequence>MANVPTIFRASGASHAVSDITSAGILFCDAGSLAQDIRVVCSSSTCEHLFEGHGAIDTVVCLPETVDVTSTGNITNTVFIVSVDTDFAAINSTKTGPVSFNIEGYNYPVENLDMSKRDANGLKIRSTV</sequence>
<comment type="caution">
    <text evidence="1">The sequence shown here is derived from an EMBL/GenBank/DDBJ whole genome shotgun (WGS) entry which is preliminary data.</text>
</comment>
<name>A0AAD7MAL2_MYCRO</name>